<feature type="region of interest" description="Disordered" evidence="2">
    <location>
        <begin position="257"/>
        <end position="285"/>
    </location>
</feature>
<sequence>MSGQRSYLAAAFNARPFGMPVPLNWFGIAAFALLGAFVNPGLWLIGAGLEGLYLWALSRNERFRAVVDSEGKGDDWVARYNALSYHLDEDARRLQESIEIQAREIVDLLSRTGATEMQKSDVRQMAWLHLKLLAARASILQVINSAERDKRALEEQERRVIDRLSEASIGDELKRSLEQQLEVLRSRRAGHTDAQRRRELVEAELERLRQQVSLVREQALLATDEHSVASSLDALSVSLNEANRWLRDQRELFAGLEGLTDEPPPADLLQPRASQTKRRRERVAQ</sequence>
<evidence type="ECO:0000256" key="2">
    <source>
        <dbReference type="SAM" id="MobiDB-lite"/>
    </source>
</evidence>
<organism evidence="4 5">
    <name type="scientific">Steroidobacter flavus</name>
    <dbReference type="NCBI Taxonomy" id="1842136"/>
    <lineage>
        <taxon>Bacteria</taxon>
        <taxon>Pseudomonadati</taxon>
        <taxon>Pseudomonadota</taxon>
        <taxon>Gammaproteobacteria</taxon>
        <taxon>Steroidobacterales</taxon>
        <taxon>Steroidobacteraceae</taxon>
        <taxon>Steroidobacter</taxon>
    </lineage>
</organism>
<keyword evidence="3" id="KW-0812">Transmembrane</keyword>
<accession>A0ABV8SPR7</accession>
<evidence type="ECO:0000256" key="3">
    <source>
        <dbReference type="SAM" id="Phobius"/>
    </source>
</evidence>
<keyword evidence="1" id="KW-0175">Coiled coil</keyword>
<feature type="transmembrane region" description="Helical" evidence="3">
    <location>
        <begin position="25"/>
        <end position="55"/>
    </location>
</feature>
<dbReference type="Proteomes" id="UP001595904">
    <property type="component" value="Unassembled WGS sequence"/>
</dbReference>
<dbReference type="EMBL" id="JBHSDU010000003">
    <property type="protein sequence ID" value="MFC4309631.1"/>
    <property type="molecule type" value="Genomic_DNA"/>
</dbReference>
<evidence type="ECO:0000256" key="1">
    <source>
        <dbReference type="SAM" id="Coils"/>
    </source>
</evidence>
<feature type="compositionally biased region" description="Basic residues" evidence="2">
    <location>
        <begin position="275"/>
        <end position="285"/>
    </location>
</feature>
<gene>
    <name evidence="4" type="ORF">ACFPN2_11120</name>
</gene>
<protein>
    <recommendedName>
        <fullName evidence="6">Chromosome segregation ATPase</fullName>
    </recommendedName>
</protein>
<keyword evidence="3" id="KW-1133">Transmembrane helix</keyword>
<feature type="coiled-coil region" evidence="1">
    <location>
        <begin position="136"/>
        <end position="225"/>
    </location>
</feature>
<name>A0ABV8SPR7_9GAMM</name>
<evidence type="ECO:0008006" key="6">
    <source>
        <dbReference type="Google" id="ProtNLM"/>
    </source>
</evidence>
<dbReference type="RefSeq" id="WP_380596671.1">
    <property type="nucleotide sequence ID" value="NZ_JBHSDU010000003.1"/>
</dbReference>
<comment type="caution">
    <text evidence="4">The sequence shown here is derived from an EMBL/GenBank/DDBJ whole genome shotgun (WGS) entry which is preliminary data.</text>
</comment>
<keyword evidence="5" id="KW-1185">Reference proteome</keyword>
<proteinExistence type="predicted"/>
<evidence type="ECO:0000313" key="4">
    <source>
        <dbReference type="EMBL" id="MFC4309631.1"/>
    </source>
</evidence>
<keyword evidence="3" id="KW-0472">Membrane</keyword>
<reference evidence="5" key="1">
    <citation type="journal article" date="2019" name="Int. J. Syst. Evol. Microbiol.">
        <title>The Global Catalogue of Microorganisms (GCM) 10K type strain sequencing project: providing services to taxonomists for standard genome sequencing and annotation.</title>
        <authorList>
            <consortium name="The Broad Institute Genomics Platform"/>
            <consortium name="The Broad Institute Genome Sequencing Center for Infectious Disease"/>
            <person name="Wu L."/>
            <person name="Ma J."/>
        </authorList>
    </citation>
    <scope>NUCLEOTIDE SEQUENCE [LARGE SCALE GENOMIC DNA]</scope>
    <source>
        <strain evidence="5">CGMCC 1.10759</strain>
    </source>
</reference>
<evidence type="ECO:0000313" key="5">
    <source>
        <dbReference type="Proteomes" id="UP001595904"/>
    </source>
</evidence>